<evidence type="ECO:0000256" key="1">
    <source>
        <dbReference type="SAM" id="Phobius"/>
    </source>
</evidence>
<dbReference type="Proteomes" id="UP001610563">
    <property type="component" value="Unassembled WGS sequence"/>
</dbReference>
<sequence length="77" mass="9165">MGIAVIANWPFNFALRLYIPPDFRDVPWKMFIAFEIMWILVAVRFFVTYPEIYDKSLLRLLKSCLPPMDRIRGTRAL</sequence>
<keyword evidence="1" id="KW-0812">Transmembrane</keyword>
<evidence type="ECO:0000313" key="2">
    <source>
        <dbReference type="EMBL" id="KAL2800834.1"/>
    </source>
</evidence>
<dbReference type="Gene3D" id="1.20.1250.20">
    <property type="entry name" value="MFS general substrate transporter like domains"/>
    <property type="match status" value="1"/>
</dbReference>
<dbReference type="EMBL" id="JBFTWV010000002">
    <property type="protein sequence ID" value="KAL2800834.1"/>
    <property type="molecule type" value="Genomic_DNA"/>
</dbReference>
<accession>A0ABR4GQK8</accession>
<evidence type="ECO:0000313" key="3">
    <source>
        <dbReference type="Proteomes" id="UP001610563"/>
    </source>
</evidence>
<dbReference type="InterPro" id="IPR036259">
    <property type="entry name" value="MFS_trans_sf"/>
</dbReference>
<protein>
    <submittedName>
        <fullName evidence="2">Uncharacterized protein</fullName>
    </submittedName>
</protein>
<gene>
    <name evidence="2" type="ORF">BJX66DRAFT_290286</name>
</gene>
<organism evidence="2 3">
    <name type="scientific">Aspergillus keveii</name>
    <dbReference type="NCBI Taxonomy" id="714993"/>
    <lineage>
        <taxon>Eukaryota</taxon>
        <taxon>Fungi</taxon>
        <taxon>Dikarya</taxon>
        <taxon>Ascomycota</taxon>
        <taxon>Pezizomycotina</taxon>
        <taxon>Eurotiomycetes</taxon>
        <taxon>Eurotiomycetidae</taxon>
        <taxon>Eurotiales</taxon>
        <taxon>Aspergillaceae</taxon>
        <taxon>Aspergillus</taxon>
        <taxon>Aspergillus subgen. Nidulantes</taxon>
    </lineage>
</organism>
<proteinExistence type="predicted"/>
<feature type="transmembrane region" description="Helical" evidence="1">
    <location>
        <begin position="30"/>
        <end position="49"/>
    </location>
</feature>
<keyword evidence="3" id="KW-1185">Reference proteome</keyword>
<name>A0ABR4GQK8_9EURO</name>
<reference evidence="2 3" key="1">
    <citation type="submission" date="2024-07" db="EMBL/GenBank/DDBJ databases">
        <title>Section-level genome sequencing and comparative genomics of Aspergillus sections Usti and Cavernicolus.</title>
        <authorList>
            <consortium name="Lawrence Berkeley National Laboratory"/>
            <person name="Nybo J.L."/>
            <person name="Vesth T.C."/>
            <person name="Theobald S."/>
            <person name="Frisvad J.C."/>
            <person name="Larsen T.O."/>
            <person name="Kjaerboelling I."/>
            <person name="Rothschild-Mancinelli K."/>
            <person name="Lyhne E.K."/>
            <person name="Kogle M.E."/>
            <person name="Barry K."/>
            <person name="Clum A."/>
            <person name="Na H."/>
            <person name="Ledsgaard L."/>
            <person name="Lin J."/>
            <person name="Lipzen A."/>
            <person name="Kuo A."/>
            <person name="Riley R."/>
            <person name="Mondo S."/>
            <person name="Labutti K."/>
            <person name="Haridas S."/>
            <person name="Pangalinan J."/>
            <person name="Salamov A.A."/>
            <person name="Simmons B.A."/>
            <person name="Magnuson J.K."/>
            <person name="Chen J."/>
            <person name="Drula E."/>
            <person name="Henrissat B."/>
            <person name="Wiebenga A."/>
            <person name="Lubbers R.J."/>
            <person name="Gomes A.C."/>
            <person name="Makela M.R."/>
            <person name="Stajich J."/>
            <person name="Grigoriev I.V."/>
            <person name="Mortensen U.H."/>
            <person name="De Vries R.P."/>
            <person name="Baker S.E."/>
            <person name="Andersen M.R."/>
        </authorList>
    </citation>
    <scope>NUCLEOTIDE SEQUENCE [LARGE SCALE GENOMIC DNA]</scope>
    <source>
        <strain evidence="2 3">CBS 209.92</strain>
    </source>
</reference>
<keyword evidence="1" id="KW-0472">Membrane</keyword>
<keyword evidence="1" id="KW-1133">Transmembrane helix</keyword>
<comment type="caution">
    <text evidence="2">The sequence shown here is derived from an EMBL/GenBank/DDBJ whole genome shotgun (WGS) entry which is preliminary data.</text>
</comment>